<accession>A0A6P1ZGY6</accession>
<evidence type="ECO:0000313" key="3">
    <source>
        <dbReference type="EMBL" id="TVM34108.1"/>
    </source>
</evidence>
<dbReference type="PANTHER" id="PTHR42700">
    <property type="entry name" value="SULFATE ADENYLYLTRANSFERASE"/>
    <property type="match status" value="1"/>
</dbReference>
<dbReference type="GO" id="GO:0005737">
    <property type="term" value="C:cytoplasm"/>
    <property type="evidence" value="ECO:0007669"/>
    <property type="project" value="TreeGrafter"/>
</dbReference>
<dbReference type="EMBL" id="QMIF01000005">
    <property type="protein sequence ID" value="TVM34108.1"/>
    <property type="molecule type" value="Genomic_DNA"/>
</dbReference>
<dbReference type="InterPro" id="IPR059117">
    <property type="entry name" value="APS_kinase_dom"/>
</dbReference>
<name>A0A6P1ZGY6_9BACT</name>
<feature type="domain" description="APS kinase" evidence="2">
    <location>
        <begin position="7"/>
        <end position="170"/>
    </location>
</feature>
<dbReference type="AlphaFoldDB" id="A0A6P1ZGY6"/>
<comment type="caution">
    <text evidence="3">The sequence shown here is derived from an EMBL/GenBank/DDBJ whole genome shotgun (WGS) entry which is preliminary data.</text>
</comment>
<keyword evidence="3" id="KW-0418">Kinase</keyword>
<dbReference type="OrthoDB" id="9804504at2"/>
<keyword evidence="1" id="KW-0808">Transferase</keyword>
<dbReference type="GO" id="GO:0019379">
    <property type="term" value="P:sulfate assimilation, phosphoadenylyl sulfate reduction by phosphoadenylyl-sulfate reductase (thioredoxin)"/>
    <property type="evidence" value="ECO:0007669"/>
    <property type="project" value="TreeGrafter"/>
</dbReference>
<evidence type="ECO:0000256" key="1">
    <source>
        <dbReference type="ARBA" id="ARBA00022679"/>
    </source>
</evidence>
<dbReference type="GO" id="GO:0016301">
    <property type="term" value="F:kinase activity"/>
    <property type="evidence" value="ECO:0007669"/>
    <property type="project" value="UniProtKB-KW"/>
</dbReference>
<dbReference type="GO" id="GO:0004781">
    <property type="term" value="F:sulfate adenylyltransferase (ATP) activity"/>
    <property type="evidence" value="ECO:0007669"/>
    <property type="project" value="TreeGrafter"/>
</dbReference>
<evidence type="ECO:0000259" key="2">
    <source>
        <dbReference type="Pfam" id="PF01583"/>
    </source>
</evidence>
<organism evidence="3 4">
    <name type="scientific">Oceanidesulfovibrio marinus</name>
    <dbReference type="NCBI Taxonomy" id="370038"/>
    <lineage>
        <taxon>Bacteria</taxon>
        <taxon>Pseudomonadati</taxon>
        <taxon>Thermodesulfobacteriota</taxon>
        <taxon>Desulfovibrionia</taxon>
        <taxon>Desulfovibrionales</taxon>
        <taxon>Desulfovibrionaceae</taxon>
        <taxon>Oceanidesulfovibrio</taxon>
    </lineage>
</organism>
<dbReference type="GO" id="GO:0010134">
    <property type="term" value="P:sulfate assimilation via adenylyl sulfate reduction"/>
    <property type="evidence" value="ECO:0007669"/>
    <property type="project" value="TreeGrafter"/>
</dbReference>
<dbReference type="PANTHER" id="PTHR42700:SF1">
    <property type="entry name" value="SULFATE ADENYLYLTRANSFERASE"/>
    <property type="match status" value="1"/>
</dbReference>
<dbReference type="InterPro" id="IPR027417">
    <property type="entry name" value="P-loop_NTPase"/>
</dbReference>
<dbReference type="SUPFAM" id="SSF52540">
    <property type="entry name" value="P-loop containing nucleoside triphosphate hydrolases"/>
    <property type="match status" value="1"/>
</dbReference>
<proteinExistence type="predicted"/>
<evidence type="ECO:0000313" key="4">
    <source>
        <dbReference type="Proteomes" id="UP000434052"/>
    </source>
</evidence>
<dbReference type="Gene3D" id="3.40.50.300">
    <property type="entry name" value="P-loop containing nucleotide triphosphate hydrolases"/>
    <property type="match status" value="1"/>
</dbReference>
<reference evidence="3 4" key="1">
    <citation type="submission" date="2018-06" db="EMBL/GenBank/DDBJ databases">
        <title>Complete genome of Desulfovibrio marinus P48SEP.</title>
        <authorList>
            <person name="Crispim J.S."/>
            <person name="Vidigal P.M.P."/>
            <person name="Silva L.C.F."/>
            <person name="Araujo L.C."/>
            <person name="Laguardia C.N."/>
            <person name="Dias R.S."/>
            <person name="Sousa M.P."/>
            <person name="Paula S.O."/>
            <person name="Silva C."/>
        </authorList>
    </citation>
    <scope>NUCLEOTIDE SEQUENCE [LARGE SCALE GENOMIC DNA]</scope>
    <source>
        <strain evidence="3 4">P48SEP</strain>
    </source>
</reference>
<dbReference type="InterPro" id="IPR050512">
    <property type="entry name" value="Sulf_AdTrans/APS_kinase"/>
</dbReference>
<gene>
    <name evidence="3" type="ORF">DQK91_09400</name>
</gene>
<sequence length="201" mass="22251">MAAMAPGCVVWITGLPGSGKSTVASLVRDELVTRSKPVVLLSMDERRRKYVPRPTYTPEDRRSAYAQFVEEATRLAAKGFIVVMDGTGHRLFMRQYARKLIPCFFEVYLKCALETAMHREGERPEGLVMAGLYEKALERQRTGEEVDGLGEVIGVDSPYEENPDAELVIDADTVSPEEAQDMILAMLDSADAPDELSTDSC</sequence>
<dbReference type="Proteomes" id="UP000434052">
    <property type="component" value="Unassembled WGS sequence"/>
</dbReference>
<protein>
    <submittedName>
        <fullName evidence="3">Adenylyl-sulfate kinase</fullName>
    </submittedName>
</protein>
<dbReference type="Pfam" id="PF01583">
    <property type="entry name" value="APS_kinase"/>
    <property type="match status" value="1"/>
</dbReference>